<keyword evidence="7" id="KW-1185">Reference proteome</keyword>
<dbReference type="InterPro" id="IPR015422">
    <property type="entry name" value="PyrdxlP-dep_Trfase_small"/>
</dbReference>
<comment type="caution">
    <text evidence="6">The sequence shown here is derived from an EMBL/GenBank/DDBJ whole genome shotgun (WGS) entry which is preliminary data.</text>
</comment>
<gene>
    <name evidence="6" type="ORF">CVLEPA_LOCUS5315</name>
</gene>
<comment type="catalytic activity">
    <reaction evidence="4">
        <text>Mo-molybdopterin + L-cysteine + AH2 = thio-Mo-molybdopterin + L-alanine + A + H2O</text>
        <dbReference type="Rhea" id="RHEA:42636"/>
        <dbReference type="ChEBI" id="CHEBI:13193"/>
        <dbReference type="ChEBI" id="CHEBI:15377"/>
        <dbReference type="ChEBI" id="CHEBI:17499"/>
        <dbReference type="ChEBI" id="CHEBI:35235"/>
        <dbReference type="ChEBI" id="CHEBI:57972"/>
        <dbReference type="ChEBI" id="CHEBI:71302"/>
        <dbReference type="ChEBI" id="CHEBI:82685"/>
        <dbReference type="EC" id="2.8.1.9"/>
    </reaction>
</comment>
<evidence type="ECO:0000313" key="6">
    <source>
        <dbReference type="EMBL" id="CAK8675776.1"/>
    </source>
</evidence>
<evidence type="ECO:0000256" key="4">
    <source>
        <dbReference type="HAMAP-Rule" id="MF_03050"/>
    </source>
</evidence>
<dbReference type="InterPro" id="IPR005303">
    <property type="entry name" value="MOCOS_middle"/>
</dbReference>
<comment type="cofactor">
    <cofactor evidence="4">
        <name>pyridoxal 5'-phosphate</name>
        <dbReference type="ChEBI" id="CHEBI:597326"/>
    </cofactor>
</comment>
<dbReference type="InterPro" id="IPR005302">
    <property type="entry name" value="MoCF_Sase_C"/>
</dbReference>
<dbReference type="InterPro" id="IPR000192">
    <property type="entry name" value="Aminotrans_V_dom"/>
</dbReference>
<accession>A0ABP0F7S7</accession>
<feature type="active site" evidence="4">
    <location>
        <position position="418"/>
    </location>
</feature>
<reference evidence="6 7" key="1">
    <citation type="submission" date="2024-02" db="EMBL/GenBank/DDBJ databases">
        <authorList>
            <person name="Daric V."/>
            <person name="Darras S."/>
        </authorList>
    </citation>
    <scope>NUCLEOTIDE SEQUENCE [LARGE SCALE GENOMIC DNA]</scope>
</reference>
<dbReference type="Pfam" id="PF03476">
    <property type="entry name" value="MOSC_N"/>
    <property type="match status" value="1"/>
</dbReference>
<dbReference type="Proteomes" id="UP001642483">
    <property type="component" value="Unassembled WGS sequence"/>
</dbReference>
<keyword evidence="2 4" id="KW-0663">Pyridoxal phosphate</keyword>
<dbReference type="PANTHER" id="PTHR14237">
    <property type="entry name" value="MOLYBDOPTERIN COFACTOR SULFURASE MOSC"/>
    <property type="match status" value="1"/>
</dbReference>
<keyword evidence="1 4" id="KW-0808">Transferase</keyword>
<feature type="domain" description="MOSC" evidence="5">
    <location>
        <begin position="633"/>
        <end position="836"/>
    </location>
</feature>
<dbReference type="SUPFAM" id="SSF53383">
    <property type="entry name" value="PLP-dependent transferases"/>
    <property type="match status" value="1"/>
</dbReference>
<evidence type="ECO:0000256" key="1">
    <source>
        <dbReference type="ARBA" id="ARBA00022679"/>
    </source>
</evidence>
<dbReference type="SUPFAM" id="SSF141673">
    <property type="entry name" value="MOSC N-terminal domain-like"/>
    <property type="match status" value="1"/>
</dbReference>
<evidence type="ECO:0000256" key="3">
    <source>
        <dbReference type="ARBA" id="ARBA00023150"/>
    </source>
</evidence>
<dbReference type="Gene3D" id="3.90.1150.10">
    <property type="entry name" value="Aspartate Aminotransferase, domain 1"/>
    <property type="match status" value="1"/>
</dbReference>
<keyword evidence="3 4" id="KW-0501">Molybdenum cofactor biosynthesis</keyword>
<organism evidence="6 7">
    <name type="scientific">Clavelina lepadiformis</name>
    <name type="common">Light-bulb sea squirt</name>
    <name type="synonym">Ascidia lepadiformis</name>
    <dbReference type="NCBI Taxonomy" id="159417"/>
    <lineage>
        <taxon>Eukaryota</taxon>
        <taxon>Metazoa</taxon>
        <taxon>Chordata</taxon>
        <taxon>Tunicata</taxon>
        <taxon>Ascidiacea</taxon>
        <taxon>Aplousobranchia</taxon>
        <taxon>Clavelinidae</taxon>
        <taxon>Clavelina</taxon>
    </lineage>
</organism>
<dbReference type="InterPro" id="IPR015421">
    <property type="entry name" value="PyrdxlP-dep_Trfase_major"/>
</dbReference>
<dbReference type="Pfam" id="PF00266">
    <property type="entry name" value="Aminotran_5"/>
    <property type="match status" value="2"/>
</dbReference>
<comment type="similarity">
    <text evidence="4">Belongs to the class-V pyridoxal-phosphate-dependent aminotransferase family. MOCOS subfamily.</text>
</comment>
<dbReference type="EMBL" id="CAWYQH010000024">
    <property type="protein sequence ID" value="CAK8675776.1"/>
    <property type="molecule type" value="Genomic_DNA"/>
</dbReference>
<dbReference type="HAMAP" id="MF_03050">
    <property type="entry name" value="MOCOS"/>
    <property type="match status" value="1"/>
</dbReference>
<feature type="modified residue" description="N6-(pyridoxal phosphate)lysine" evidence="4">
    <location>
        <position position="256"/>
    </location>
</feature>
<dbReference type="EC" id="2.8.1.9" evidence="4"/>
<dbReference type="PANTHER" id="PTHR14237:SF80">
    <property type="entry name" value="MOLYBDENUM COFACTOR SULFURASE"/>
    <property type="match status" value="1"/>
</dbReference>
<sequence length="838" mass="93695">MDPDNLYPDNLRCIRELEFPSLKDNVFLDHTGCTLYTTSQINQYAKDLQNNVYANPHSSNQSSNLMSDVVHQVRCAVLAHFNVTPNEYHVVFTSGATDALKLLGKSFCWTKGKSKFVYLEDNHTSVVGIREAAAEHGASSVCLYSKYSNGLTSELSSLLSSYKPAIVKEYLEENEENFENEIHSLFAYPAQSNFSGYKYPLSWIDEVKSKGVCQCLGNETLKPNWSVLLDAASFVATSQLDLSKHTPDFVCLSFYKMFGFPTGLGALLVRCISEDQVNGKKYFGGGAADGYLARQDYYKPRRQLHARLEDGTLPFLNILALKHSFDAVYKITGQSMIKVQLHTFTLIQMLYKQMMALKHINGSSVIKVYCHSKFIDSATQGAIIAFNIMRADGSFVGFHHVLHLAASFNIHMRGGCFCNVGACMSMLGLDPQDLKQTFEAGHACGDHIDLVKGYPVGALRVSLGYMTTKDDIDQFLHFLHECFMEVDTTIVDDADQEIFYDALTNVHPRQPQVFLKDIFLYPVKSCRAMRVSKWDICETGLKYDRSWMVVNDHGVSLTLKREHRLALIQPHIDLEKSTLSLHVDGFGSVVVPLLIDSVPNQTLSVCQTKVCGDRVTVFNCGDEAKLWLSEVLQRPVSLVFKRPEIQRFSKKRSTSTSSSEEQPPTLALTNEAQYLMVSQSTAEYLQQIMVELQVSPDCLLAGEGPSHSGEMTVDTIISRFRSNFVIGGAEPFTEESWSEATINRNTNEPNNGGRVKLHFTGLCNRCSMVCIDANTGKPTVEPLRTLGTLPPPKRLLELTNRDSKSLRRSHFGVYFHTRVAFGSKVTIKTGSPVTVNFH</sequence>
<proteinExistence type="inferred from homology"/>
<comment type="function">
    <text evidence="4">Sulfurates the molybdenum cofactor. Sulfation of molybdenum is essential for xanthine dehydrogenase (XDH) and aldehyde oxidase (ADO) enzymes in which molybdenum cofactor is liganded by 1 oxygen and 1 sulfur atom in active form.</text>
</comment>
<evidence type="ECO:0000259" key="5">
    <source>
        <dbReference type="PROSITE" id="PS51340"/>
    </source>
</evidence>
<dbReference type="InterPro" id="IPR028886">
    <property type="entry name" value="MoCo_sulfurase"/>
</dbReference>
<name>A0ABP0F7S7_CLALP</name>
<dbReference type="Pfam" id="PF03473">
    <property type="entry name" value="MOSC"/>
    <property type="match status" value="1"/>
</dbReference>
<dbReference type="InterPro" id="IPR015424">
    <property type="entry name" value="PyrdxlP-dep_Trfase"/>
</dbReference>
<evidence type="ECO:0000313" key="7">
    <source>
        <dbReference type="Proteomes" id="UP001642483"/>
    </source>
</evidence>
<dbReference type="Gene3D" id="3.40.640.10">
    <property type="entry name" value="Type I PLP-dependent aspartate aminotransferase-like (Major domain)"/>
    <property type="match status" value="1"/>
</dbReference>
<dbReference type="PROSITE" id="PS51340">
    <property type="entry name" value="MOSC"/>
    <property type="match status" value="1"/>
</dbReference>
<evidence type="ECO:0000256" key="2">
    <source>
        <dbReference type="ARBA" id="ARBA00022898"/>
    </source>
</evidence>
<protein>
    <recommendedName>
        <fullName evidence="4">Molybdenum cofactor sulfurase</fullName>
        <shortName evidence="4">MCS</shortName>
        <shortName evidence="4">MOS</shortName>
        <shortName evidence="4">MoCo sulfurase</shortName>
        <ecNumber evidence="4">2.8.1.9</ecNumber>
    </recommendedName>
    <alternativeName>
        <fullName evidence="4">Molybdenum cofactor sulfurtransferase</fullName>
    </alternativeName>
</protein>